<dbReference type="EMBL" id="BGPR01053155">
    <property type="protein sequence ID" value="GBO29944.1"/>
    <property type="molecule type" value="Genomic_DNA"/>
</dbReference>
<keyword evidence="2" id="KW-1185">Reference proteome</keyword>
<name>A0A4Y2W097_ARAVE</name>
<reference evidence="1 2" key="1">
    <citation type="journal article" date="2019" name="Sci. Rep.">
        <title>Orb-weaving spider Araneus ventricosus genome elucidates the spidroin gene catalogue.</title>
        <authorList>
            <person name="Kono N."/>
            <person name="Nakamura H."/>
            <person name="Ohtoshi R."/>
            <person name="Moran D.A.P."/>
            <person name="Shinohara A."/>
            <person name="Yoshida Y."/>
            <person name="Fujiwara M."/>
            <person name="Mori M."/>
            <person name="Tomita M."/>
            <person name="Arakawa K."/>
        </authorList>
    </citation>
    <scope>NUCLEOTIDE SEQUENCE [LARGE SCALE GENOMIC DNA]</scope>
</reference>
<dbReference type="Proteomes" id="UP000499080">
    <property type="component" value="Unassembled WGS sequence"/>
</dbReference>
<comment type="caution">
    <text evidence="1">The sequence shown here is derived from an EMBL/GenBank/DDBJ whole genome shotgun (WGS) entry which is preliminary data.</text>
</comment>
<evidence type="ECO:0000313" key="1">
    <source>
        <dbReference type="EMBL" id="GBO29944.1"/>
    </source>
</evidence>
<proteinExistence type="predicted"/>
<accession>A0A4Y2W097</accession>
<protein>
    <submittedName>
        <fullName evidence="1">Uncharacterized protein</fullName>
    </submittedName>
</protein>
<sequence length="83" mass="8855">MLQRLLLLHPHQNAGHSRIASIARIGENQLAPGYEAVNSSASTSKMSKRVASSVILPFPSTVFHFSFKSAKIASSSSESLSSV</sequence>
<evidence type="ECO:0000313" key="2">
    <source>
        <dbReference type="Proteomes" id="UP000499080"/>
    </source>
</evidence>
<organism evidence="1 2">
    <name type="scientific">Araneus ventricosus</name>
    <name type="common">Orbweaver spider</name>
    <name type="synonym">Epeira ventricosa</name>
    <dbReference type="NCBI Taxonomy" id="182803"/>
    <lineage>
        <taxon>Eukaryota</taxon>
        <taxon>Metazoa</taxon>
        <taxon>Ecdysozoa</taxon>
        <taxon>Arthropoda</taxon>
        <taxon>Chelicerata</taxon>
        <taxon>Arachnida</taxon>
        <taxon>Araneae</taxon>
        <taxon>Araneomorphae</taxon>
        <taxon>Entelegynae</taxon>
        <taxon>Araneoidea</taxon>
        <taxon>Araneidae</taxon>
        <taxon>Araneus</taxon>
    </lineage>
</organism>
<gene>
    <name evidence="1" type="ORF">AVEN_244289_1</name>
</gene>
<dbReference type="AlphaFoldDB" id="A0A4Y2W097"/>